<feature type="compositionally biased region" description="Basic and acidic residues" evidence="1">
    <location>
        <begin position="183"/>
        <end position="210"/>
    </location>
</feature>
<feature type="transmembrane region" description="Helical" evidence="2">
    <location>
        <begin position="63"/>
        <end position="84"/>
    </location>
</feature>
<evidence type="ECO:0000313" key="4">
    <source>
        <dbReference type="Proteomes" id="UP000294847"/>
    </source>
</evidence>
<dbReference type="EMBL" id="CP034204">
    <property type="protein sequence ID" value="QBZ54506.1"/>
    <property type="molecule type" value="Genomic_DNA"/>
</dbReference>
<evidence type="ECO:0000256" key="1">
    <source>
        <dbReference type="SAM" id="MobiDB-lite"/>
    </source>
</evidence>
<accession>A0A4P7N1M0</accession>
<sequence>MAPAIIGSLFGRAVPAEVVDPTSLGPLAARAVLTAHNLVRRQDDNRPDPSRGVVDPHNINNTVMFVLFGFIGASFVILGIWFFFWAKNGGFYFKENDWDDYKSTVLRRRGPNGTILSNATPSTDLGGGSIYKDVDDRTTVSASTRYRDGDDGRTDITDSTYMTGITAGVSNIGAREARRKKKEARDRERERRREEKAQAKEEKKAAKRGEGNNSRKVGADGALIDEEAEEQAKEHLRNYRHERPARVGGINAESDASTWDGSTNPSASSAGTRSERTEASELLGDRQRTPTSTPNKKSGGIRKVYSTADKVADREQERIRAEARRLQEKGRSHMSSAGSSSSSAPRRDFSFARGQTDDRERFAMRRIEENESSVVSGSTAYDDDRERERDRRRSHRHHVPGSYVGSEDAGSEVGTKSYHHPIPELTSSSVSGSGIEANDFAYQDDKRRQRRGGGYRRA</sequence>
<feature type="compositionally biased region" description="Basic residues" evidence="1">
    <location>
        <begin position="448"/>
        <end position="458"/>
    </location>
</feature>
<feature type="region of interest" description="Disordered" evidence="1">
    <location>
        <begin position="167"/>
        <end position="458"/>
    </location>
</feature>
<feature type="compositionally biased region" description="Low complexity" evidence="1">
    <location>
        <begin position="333"/>
        <end position="344"/>
    </location>
</feature>
<feature type="compositionally biased region" description="Polar residues" evidence="1">
    <location>
        <begin position="254"/>
        <end position="272"/>
    </location>
</feature>
<feature type="compositionally biased region" description="Basic and acidic residues" evidence="1">
    <location>
        <begin position="382"/>
        <end position="391"/>
    </location>
</feature>
<organism evidence="3 4">
    <name type="scientific">Pyricularia oryzae</name>
    <name type="common">Rice blast fungus</name>
    <name type="synonym">Magnaporthe oryzae</name>
    <dbReference type="NCBI Taxonomy" id="318829"/>
    <lineage>
        <taxon>Eukaryota</taxon>
        <taxon>Fungi</taxon>
        <taxon>Dikarya</taxon>
        <taxon>Ascomycota</taxon>
        <taxon>Pezizomycotina</taxon>
        <taxon>Sordariomycetes</taxon>
        <taxon>Sordariomycetidae</taxon>
        <taxon>Magnaporthales</taxon>
        <taxon>Pyriculariaceae</taxon>
        <taxon>Pyricularia</taxon>
    </lineage>
</organism>
<feature type="compositionally biased region" description="Basic and acidic residues" evidence="1">
    <location>
        <begin position="273"/>
        <end position="288"/>
    </location>
</feature>
<dbReference type="Proteomes" id="UP000294847">
    <property type="component" value="Chromosome 1"/>
</dbReference>
<evidence type="ECO:0000256" key="2">
    <source>
        <dbReference type="SAM" id="Phobius"/>
    </source>
</evidence>
<feature type="compositionally biased region" description="Basic and acidic residues" evidence="1">
    <location>
        <begin position="230"/>
        <end position="245"/>
    </location>
</feature>
<dbReference type="AlphaFoldDB" id="A0A4P7N1M0"/>
<keyword evidence="2" id="KW-0812">Transmembrane</keyword>
<feature type="compositionally biased region" description="Basic and acidic residues" evidence="1">
    <location>
        <begin position="310"/>
        <end position="331"/>
    </location>
</feature>
<protein>
    <submittedName>
        <fullName evidence="3">Uncharacterized protein</fullName>
    </submittedName>
</protein>
<proteinExistence type="predicted"/>
<keyword evidence="2" id="KW-0472">Membrane</keyword>
<reference evidence="3 4" key="1">
    <citation type="journal article" date="2019" name="Mol. Biol. Evol.">
        <title>Blast fungal genomes show frequent chromosomal changes, gene gains and losses, and effector gene turnover.</title>
        <authorList>
            <person name="Gomez Luciano L.B."/>
            <person name="Jason Tsai I."/>
            <person name="Chuma I."/>
            <person name="Tosa Y."/>
            <person name="Chen Y.H."/>
            <person name="Li J.Y."/>
            <person name="Li M.Y."/>
            <person name="Jade Lu M.Y."/>
            <person name="Nakayashiki H."/>
            <person name="Li W.H."/>
        </authorList>
    </citation>
    <scope>NUCLEOTIDE SEQUENCE [LARGE SCALE GENOMIC DNA]</scope>
    <source>
        <strain evidence="3">MZ5-1-6</strain>
    </source>
</reference>
<keyword evidence="2" id="KW-1133">Transmembrane helix</keyword>
<gene>
    <name evidence="3" type="ORF">PoMZ_10206</name>
</gene>
<feature type="compositionally biased region" description="Basic and acidic residues" evidence="1">
    <location>
        <begin position="345"/>
        <end position="369"/>
    </location>
</feature>
<dbReference type="VEuPathDB" id="FungiDB:M_BR32_EuGene_00091471"/>
<evidence type="ECO:0000313" key="3">
    <source>
        <dbReference type="EMBL" id="QBZ54506.1"/>
    </source>
</evidence>
<name>A0A4P7N1M0_PYROR</name>